<dbReference type="AlphaFoldDB" id="A0AAD5RFM4"/>
<sequence length="79" mass="9331">MLLWTNAVARGRCMKTTTTNEQLDDGRDLLWCESIRMNVPPYIIAQLEKANDVIRRQSEELDRFRFSDLLVETLLYEHS</sequence>
<organism evidence="1 2">
    <name type="scientific">Parelaphostrongylus tenuis</name>
    <name type="common">Meningeal worm</name>
    <dbReference type="NCBI Taxonomy" id="148309"/>
    <lineage>
        <taxon>Eukaryota</taxon>
        <taxon>Metazoa</taxon>
        <taxon>Ecdysozoa</taxon>
        <taxon>Nematoda</taxon>
        <taxon>Chromadorea</taxon>
        <taxon>Rhabditida</taxon>
        <taxon>Rhabditina</taxon>
        <taxon>Rhabditomorpha</taxon>
        <taxon>Strongyloidea</taxon>
        <taxon>Metastrongylidae</taxon>
        <taxon>Parelaphostrongylus</taxon>
    </lineage>
</organism>
<gene>
    <name evidence="1" type="ORF">KIN20_036099</name>
</gene>
<evidence type="ECO:0000313" key="1">
    <source>
        <dbReference type="EMBL" id="KAJ1373634.1"/>
    </source>
</evidence>
<evidence type="ECO:0000313" key="2">
    <source>
        <dbReference type="Proteomes" id="UP001196413"/>
    </source>
</evidence>
<dbReference type="Proteomes" id="UP001196413">
    <property type="component" value="Unassembled WGS sequence"/>
</dbReference>
<dbReference type="EMBL" id="JAHQIW010007319">
    <property type="protein sequence ID" value="KAJ1373634.1"/>
    <property type="molecule type" value="Genomic_DNA"/>
</dbReference>
<proteinExistence type="predicted"/>
<accession>A0AAD5RFM4</accession>
<protein>
    <submittedName>
        <fullName evidence="1">Uncharacterized protein</fullName>
    </submittedName>
</protein>
<comment type="caution">
    <text evidence="1">The sequence shown here is derived from an EMBL/GenBank/DDBJ whole genome shotgun (WGS) entry which is preliminary data.</text>
</comment>
<keyword evidence="2" id="KW-1185">Reference proteome</keyword>
<name>A0AAD5RFM4_PARTN</name>
<reference evidence="1" key="1">
    <citation type="submission" date="2021-06" db="EMBL/GenBank/DDBJ databases">
        <title>Parelaphostrongylus tenuis whole genome reference sequence.</title>
        <authorList>
            <person name="Garwood T.J."/>
            <person name="Larsen P.A."/>
            <person name="Fountain-Jones N.M."/>
            <person name="Garbe J.R."/>
            <person name="Macchietto M.G."/>
            <person name="Kania S.A."/>
            <person name="Gerhold R.W."/>
            <person name="Richards J.E."/>
            <person name="Wolf T.M."/>
        </authorList>
    </citation>
    <scope>NUCLEOTIDE SEQUENCE</scope>
    <source>
        <strain evidence="1">MNPRO001-30</strain>
        <tissue evidence="1">Meninges</tissue>
    </source>
</reference>